<dbReference type="InterPro" id="IPR000653">
    <property type="entry name" value="DegT/StrS_aminotransferase"/>
</dbReference>
<protein>
    <submittedName>
        <fullName evidence="6">DegT/DnrJ/EryC1/StrS family aminotransferase</fullName>
    </submittedName>
</protein>
<name>A0A9X4JVR6_9FIRM</name>
<feature type="active site" description="Proton acceptor" evidence="3">
    <location>
        <position position="181"/>
    </location>
</feature>
<dbReference type="InterPro" id="IPR015424">
    <property type="entry name" value="PyrdxlP-dep_Trfase"/>
</dbReference>
<dbReference type="GO" id="GO:0030170">
    <property type="term" value="F:pyridoxal phosphate binding"/>
    <property type="evidence" value="ECO:0007669"/>
    <property type="project" value="TreeGrafter"/>
</dbReference>
<gene>
    <name evidence="6" type="ORF">L7E55_05785</name>
</gene>
<comment type="caution">
    <text evidence="6">The sequence shown here is derived from an EMBL/GenBank/DDBJ whole genome shotgun (WGS) entry which is preliminary data.</text>
</comment>
<accession>A0A9X4JVR6</accession>
<dbReference type="GO" id="GO:0000271">
    <property type="term" value="P:polysaccharide biosynthetic process"/>
    <property type="evidence" value="ECO:0007669"/>
    <property type="project" value="TreeGrafter"/>
</dbReference>
<evidence type="ECO:0000256" key="2">
    <source>
        <dbReference type="ARBA" id="ARBA00037999"/>
    </source>
</evidence>
<keyword evidence="6" id="KW-0808">Transferase</keyword>
<evidence type="ECO:0000256" key="4">
    <source>
        <dbReference type="PIRSR" id="PIRSR000390-2"/>
    </source>
</evidence>
<dbReference type="PIRSF" id="PIRSF000390">
    <property type="entry name" value="PLP_StrS"/>
    <property type="match status" value="1"/>
</dbReference>
<evidence type="ECO:0000313" key="7">
    <source>
        <dbReference type="Proteomes" id="UP001154312"/>
    </source>
</evidence>
<dbReference type="InterPro" id="IPR015421">
    <property type="entry name" value="PyrdxlP-dep_Trfase_major"/>
</dbReference>
<organism evidence="6 7">
    <name type="scientific">Pelotomaculum isophthalicicum JI</name>
    <dbReference type="NCBI Taxonomy" id="947010"/>
    <lineage>
        <taxon>Bacteria</taxon>
        <taxon>Bacillati</taxon>
        <taxon>Bacillota</taxon>
        <taxon>Clostridia</taxon>
        <taxon>Eubacteriales</taxon>
        <taxon>Desulfotomaculaceae</taxon>
        <taxon>Pelotomaculum</taxon>
    </lineage>
</organism>
<dbReference type="PANTHER" id="PTHR30244">
    <property type="entry name" value="TRANSAMINASE"/>
    <property type="match status" value="1"/>
</dbReference>
<dbReference type="Gene3D" id="3.90.1150.10">
    <property type="entry name" value="Aspartate Aminotransferase, domain 1"/>
    <property type="match status" value="1"/>
</dbReference>
<evidence type="ECO:0000313" key="6">
    <source>
        <dbReference type="EMBL" id="MDF9407873.1"/>
    </source>
</evidence>
<sequence length="373" mass="41286">MNVPLSSPDIGQRERELVNAVLDSNILSIGPQVEQFERMVADYLGVKEAVAVNSGTSGLHLAVRGLGISAGDEVITSPFSFVSSSNCMLYENARPVFVDIDPLTLNIDPEKIEAKITSRTRAILPVHVFGRPADMGRIMEVARQYRLAVIEDACEAIGARYREKMVGSESDAAVFAFYPNKQITTGEGGVISTNNSDLAGLCRSMRNQGRNSVGGWFNHCRLGYNYRLDELSAALGVAQMEYLDEILAKREAVAMAYNARLERLEGVALPYLEPGIKISWFVYVVRLAPGIDRDRVMAYLQGNGVDCRPYFQPIHLQPFYQEKFGYQSGDFPNTEFVASSTLALPFFNNITEKQLDYVVEVLTEAIRLDAKGS</sequence>
<dbReference type="Proteomes" id="UP001154312">
    <property type="component" value="Unassembled WGS sequence"/>
</dbReference>
<proteinExistence type="inferred from homology"/>
<feature type="modified residue" description="N6-(pyridoxal phosphate)lysine" evidence="4">
    <location>
        <position position="181"/>
    </location>
</feature>
<comment type="similarity">
    <text evidence="2 5">Belongs to the DegT/DnrJ/EryC1 family.</text>
</comment>
<dbReference type="CDD" id="cd00616">
    <property type="entry name" value="AHBA_syn"/>
    <property type="match status" value="1"/>
</dbReference>
<dbReference type="Gene3D" id="3.40.640.10">
    <property type="entry name" value="Type I PLP-dependent aspartate aminotransferase-like (Major domain)"/>
    <property type="match status" value="1"/>
</dbReference>
<dbReference type="SUPFAM" id="SSF53383">
    <property type="entry name" value="PLP-dependent transferases"/>
    <property type="match status" value="1"/>
</dbReference>
<dbReference type="GO" id="GO:0008483">
    <property type="term" value="F:transaminase activity"/>
    <property type="evidence" value="ECO:0007669"/>
    <property type="project" value="UniProtKB-KW"/>
</dbReference>
<dbReference type="FunFam" id="3.40.640.10:FF:000089">
    <property type="entry name" value="Aminotransferase, DegT/DnrJ/EryC1/StrS family"/>
    <property type="match status" value="1"/>
</dbReference>
<reference evidence="6" key="1">
    <citation type="submission" date="2022-02" db="EMBL/GenBank/DDBJ databases">
        <authorList>
            <person name="Leng L."/>
        </authorList>
    </citation>
    <scope>NUCLEOTIDE SEQUENCE</scope>
    <source>
        <strain evidence="6">JI</strain>
    </source>
</reference>
<evidence type="ECO:0000256" key="5">
    <source>
        <dbReference type="RuleBase" id="RU004508"/>
    </source>
</evidence>
<keyword evidence="6" id="KW-0032">Aminotransferase</keyword>
<dbReference type="PANTHER" id="PTHR30244:SF39">
    <property type="entry name" value="BLR3650 PROTEIN"/>
    <property type="match status" value="1"/>
</dbReference>
<evidence type="ECO:0000256" key="3">
    <source>
        <dbReference type="PIRSR" id="PIRSR000390-1"/>
    </source>
</evidence>
<dbReference type="InterPro" id="IPR015422">
    <property type="entry name" value="PyrdxlP-dep_Trfase_small"/>
</dbReference>
<keyword evidence="7" id="KW-1185">Reference proteome</keyword>
<dbReference type="EMBL" id="JAKOAV010000007">
    <property type="protein sequence ID" value="MDF9407873.1"/>
    <property type="molecule type" value="Genomic_DNA"/>
</dbReference>
<dbReference type="RefSeq" id="WP_277443123.1">
    <property type="nucleotide sequence ID" value="NZ_JAKOAV010000007.1"/>
</dbReference>
<dbReference type="Pfam" id="PF01041">
    <property type="entry name" value="DegT_DnrJ_EryC1"/>
    <property type="match status" value="1"/>
</dbReference>
<keyword evidence="1 4" id="KW-0663">Pyridoxal phosphate</keyword>
<evidence type="ECO:0000256" key="1">
    <source>
        <dbReference type="ARBA" id="ARBA00022898"/>
    </source>
</evidence>
<dbReference type="AlphaFoldDB" id="A0A9X4JVR6"/>